<organism evidence="1">
    <name type="scientific">Anguilla anguilla</name>
    <name type="common">European freshwater eel</name>
    <name type="synonym">Muraena anguilla</name>
    <dbReference type="NCBI Taxonomy" id="7936"/>
    <lineage>
        <taxon>Eukaryota</taxon>
        <taxon>Metazoa</taxon>
        <taxon>Chordata</taxon>
        <taxon>Craniata</taxon>
        <taxon>Vertebrata</taxon>
        <taxon>Euteleostomi</taxon>
        <taxon>Actinopterygii</taxon>
        <taxon>Neopterygii</taxon>
        <taxon>Teleostei</taxon>
        <taxon>Anguilliformes</taxon>
        <taxon>Anguillidae</taxon>
        <taxon>Anguilla</taxon>
    </lineage>
</organism>
<accession>A0A0E9RZB7</accession>
<reference evidence="1" key="2">
    <citation type="journal article" date="2015" name="Fish Shellfish Immunol.">
        <title>Early steps in the European eel (Anguilla anguilla)-Vibrio vulnificus interaction in the gills: Role of the RtxA13 toxin.</title>
        <authorList>
            <person name="Callol A."/>
            <person name="Pajuelo D."/>
            <person name="Ebbesson L."/>
            <person name="Teles M."/>
            <person name="MacKenzie S."/>
            <person name="Amaro C."/>
        </authorList>
    </citation>
    <scope>NUCLEOTIDE SEQUENCE</scope>
</reference>
<reference evidence="1" key="1">
    <citation type="submission" date="2014-11" db="EMBL/GenBank/DDBJ databases">
        <authorList>
            <person name="Amaro Gonzalez C."/>
        </authorList>
    </citation>
    <scope>NUCLEOTIDE SEQUENCE</scope>
</reference>
<sequence>MDILFISCLKCNIIYKQSYIQEMTSSRAASWISRSHWYFSGTRQTSSDTLSSAFETCIRPTRSRQVY</sequence>
<protein>
    <submittedName>
        <fullName evidence="1">Uncharacterized protein</fullName>
    </submittedName>
</protein>
<dbReference type="AlphaFoldDB" id="A0A0E9RZB7"/>
<evidence type="ECO:0000313" key="1">
    <source>
        <dbReference type="EMBL" id="JAH33618.1"/>
    </source>
</evidence>
<dbReference type="EMBL" id="GBXM01074959">
    <property type="protein sequence ID" value="JAH33618.1"/>
    <property type="molecule type" value="Transcribed_RNA"/>
</dbReference>
<proteinExistence type="predicted"/>
<name>A0A0E9RZB7_ANGAN</name>